<protein>
    <submittedName>
        <fullName evidence="1">Uncharacterized protein</fullName>
    </submittedName>
</protein>
<organism evidence="1 2">
    <name type="scientific">Candidatus Onthousia faecipullorum</name>
    <dbReference type="NCBI Taxonomy" id="2840887"/>
    <lineage>
        <taxon>Bacteria</taxon>
        <taxon>Bacillati</taxon>
        <taxon>Bacillota</taxon>
        <taxon>Bacilli</taxon>
        <taxon>Candidatus Onthousia</taxon>
    </lineage>
</organism>
<dbReference type="EMBL" id="DVKQ01000092">
    <property type="protein sequence ID" value="HIT38211.1"/>
    <property type="molecule type" value="Genomic_DNA"/>
</dbReference>
<gene>
    <name evidence="1" type="ORF">IAB59_07040</name>
</gene>
<evidence type="ECO:0000313" key="1">
    <source>
        <dbReference type="EMBL" id="HIT38211.1"/>
    </source>
</evidence>
<comment type="caution">
    <text evidence="1">The sequence shown here is derived from an EMBL/GenBank/DDBJ whole genome shotgun (WGS) entry which is preliminary data.</text>
</comment>
<name>A0A9D1GCB2_9FIRM</name>
<dbReference type="Proteomes" id="UP000886833">
    <property type="component" value="Unassembled WGS sequence"/>
</dbReference>
<dbReference type="AlphaFoldDB" id="A0A9D1GCB2"/>
<proteinExistence type="predicted"/>
<accession>A0A9D1GCB2</accession>
<reference evidence="1" key="1">
    <citation type="submission" date="2020-10" db="EMBL/GenBank/DDBJ databases">
        <authorList>
            <person name="Gilroy R."/>
        </authorList>
    </citation>
    <scope>NUCLEOTIDE SEQUENCE</scope>
    <source>
        <strain evidence="1">CHK195-26880</strain>
    </source>
</reference>
<evidence type="ECO:0000313" key="2">
    <source>
        <dbReference type="Proteomes" id="UP000886833"/>
    </source>
</evidence>
<sequence>MNKEIEDIFKDFEVDKVKIPISFISYKGKKETYLVYSSTGEDPALAKDDDITDSLYHYDIDIYTKGDYLGILSNIKEKMKENEWVWEGDGPDLFETDTGFFHKTTSFSKERSVI</sequence>
<reference evidence="1" key="2">
    <citation type="journal article" date="2021" name="PeerJ">
        <title>Extensive microbial diversity within the chicken gut microbiome revealed by metagenomics and culture.</title>
        <authorList>
            <person name="Gilroy R."/>
            <person name="Ravi A."/>
            <person name="Getino M."/>
            <person name="Pursley I."/>
            <person name="Horton D.L."/>
            <person name="Alikhan N.F."/>
            <person name="Baker D."/>
            <person name="Gharbi K."/>
            <person name="Hall N."/>
            <person name="Watson M."/>
            <person name="Adriaenssens E.M."/>
            <person name="Foster-Nyarko E."/>
            <person name="Jarju S."/>
            <person name="Secka A."/>
            <person name="Antonio M."/>
            <person name="Oren A."/>
            <person name="Chaudhuri R.R."/>
            <person name="La Ragione R."/>
            <person name="Hildebrand F."/>
            <person name="Pallen M.J."/>
        </authorList>
    </citation>
    <scope>NUCLEOTIDE SEQUENCE</scope>
    <source>
        <strain evidence="1">CHK195-26880</strain>
    </source>
</reference>